<feature type="compositionally biased region" description="Basic and acidic residues" evidence="1">
    <location>
        <begin position="187"/>
        <end position="224"/>
    </location>
</feature>
<dbReference type="Proteomes" id="UP000326759">
    <property type="component" value="Unassembled WGS sequence"/>
</dbReference>
<dbReference type="InterPro" id="IPR058698">
    <property type="entry name" value="CUB_metazoa"/>
</dbReference>
<dbReference type="OrthoDB" id="6375777at2759"/>
<dbReference type="Pfam" id="PF26080">
    <property type="entry name" value="CUB_animal"/>
    <property type="match status" value="1"/>
</dbReference>
<evidence type="ECO:0000313" key="4">
    <source>
        <dbReference type="Proteomes" id="UP000326759"/>
    </source>
</evidence>
<comment type="caution">
    <text evidence="3">The sequence shown here is derived from an EMBL/GenBank/DDBJ whole genome shotgun (WGS) entry which is preliminary data.</text>
</comment>
<accession>A0A5N5SIR3</accession>
<gene>
    <name evidence="3" type="ORF">Anas_06680</name>
</gene>
<name>A0A5N5SIR3_9CRUS</name>
<proteinExistence type="predicted"/>
<protein>
    <recommendedName>
        <fullName evidence="2">CUB domain-containing protein</fullName>
    </recommendedName>
</protein>
<evidence type="ECO:0000313" key="3">
    <source>
        <dbReference type="EMBL" id="KAB7493608.1"/>
    </source>
</evidence>
<keyword evidence="4" id="KW-1185">Reference proteome</keyword>
<reference evidence="3 4" key="1">
    <citation type="journal article" date="2019" name="PLoS Biol.">
        <title>Sex chromosomes control vertical transmission of feminizing Wolbachia symbionts in an isopod.</title>
        <authorList>
            <person name="Becking T."/>
            <person name="Chebbi M.A."/>
            <person name="Giraud I."/>
            <person name="Moumen B."/>
            <person name="Laverre T."/>
            <person name="Caubet Y."/>
            <person name="Peccoud J."/>
            <person name="Gilbert C."/>
            <person name="Cordaux R."/>
        </authorList>
    </citation>
    <scope>NUCLEOTIDE SEQUENCE [LARGE SCALE GENOMIC DNA]</scope>
    <source>
        <strain evidence="3">ANa2</strain>
        <tissue evidence="3">Whole body excluding digestive tract and cuticle</tissue>
    </source>
</reference>
<dbReference type="PANTHER" id="PTHR33236:SF5">
    <property type="entry name" value="CUB DOMAIN-CONTAINING PROTEIN"/>
    <property type="match status" value="1"/>
</dbReference>
<feature type="compositionally biased region" description="Basic and acidic residues" evidence="1">
    <location>
        <begin position="233"/>
        <end position="285"/>
    </location>
</feature>
<dbReference type="AlphaFoldDB" id="A0A5N5SIR3"/>
<feature type="region of interest" description="Disordered" evidence="1">
    <location>
        <begin position="173"/>
        <end position="285"/>
    </location>
</feature>
<feature type="domain" description="CUB" evidence="2">
    <location>
        <begin position="49"/>
        <end position="106"/>
    </location>
</feature>
<dbReference type="EMBL" id="SEYY01025187">
    <property type="protein sequence ID" value="KAB7493608.1"/>
    <property type="molecule type" value="Genomic_DNA"/>
</dbReference>
<evidence type="ECO:0000256" key="1">
    <source>
        <dbReference type="SAM" id="MobiDB-lite"/>
    </source>
</evidence>
<evidence type="ECO:0000259" key="2">
    <source>
        <dbReference type="Pfam" id="PF26080"/>
    </source>
</evidence>
<sequence>MHIAAYIDMPPDELGEVKINIKIGNSNPSNPHRSWRIYLTQLDDTEMAPKGCLQYHEGRVGAIKSLNYDSSNGDYVSNSDYDICFRKVEDFKKEADEDLTDRTSFNVCGRVFSNVELQQSFAPGSNKVLIRRRKRGLKNVRENAKLVKLDDEASKPVSENVVSQIQKVISTLQEDPELSALPPGKDTNQKKDQYSEKKKEDKPSKKKEKEANESTTQDVKKSGKENTNVQENIVKEIEKKDDMKKDEQLKPVTPKKTEMSENDKKKDETKATENKTEAPQDEIIKVAVKPEDLKINGKPEDVKVIEPQKDKDEKITWLILSDGSVRDSSKFSEDMYEDTLKPVKMVKEPVKATKLKLEEEVKPEVTLVKKEEPKLTERIKPVAVVEETKVIEMAKPEEKPMPQLLSNDKLRSISGSNERRRNSRNDNGGSKNC</sequence>
<feature type="region of interest" description="Disordered" evidence="1">
    <location>
        <begin position="394"/>
        <end position="433"/>
    </location>
</feature>
<organism evidence="3 4">
    <name type="scientific">Armadillidium nasatum</name>
    <dbReference type="NCBI Taxonomy" id="96803"/>
    <lineage>
        <taxon>Eukaryota</taxon>
        <taxon>Metazoa</taxon>
        <taxon>Ecdysozoa</taxon>
        <taxon>Arthropoda</taxon>
        <taxon>Crustacea</taxon>
        <taxon>Multicrustacea</taxon>
        <taxon>Malacostraca</taxon>
        <taxon>Eumalacostraca</taxon>
        <taxon>Peracarida</taxon>
        <taxon>Isopoda</taxon>
        <taxon>Oniscidea</taxon>
        <taxon>Crinocheta</taxon>
        <taxon>Armadillidiidae</taxon>
        <taxon>Armadillidium</taxon>
    </lineage>
</organism>
<dbReference type="PANTHER" id="PTHR33236">
    <property type="entry name" value="INTRAFLAGELLAR TRANSPORT PROTEIN 122 FAMILY PROTEIN-RELATED"/>
    <property type="match status" value="1"/>
</dbReference>